<organism evidence="5 6">
    <name type="scientific">Postia placenta MAD-698-R-SB12</name>
    <dbReference type="NCBI Taxonomy" id="670580"/>
    <lineage>
        <taxon>Eukaryota</taxon>
        <taxon>Fungi</taxon>
        <taxon>Dikarya</taxon>
        <taxon>Basidiomycota</taxon>
        <taxon>Agaricomycotina</taxon>
        <taxon>Agaricomycetes</taxon>
        <taxon>Polyporales</taxon>
        <taxon>Adustoporiaceae</taxon>
        <taxon>Rhodonia</taxon>
    </lineage>
</organism>
<keyword evidence="4" id="KW-1133">Transmembrane helix</keyword>
<dbReference type="AlphaFoldDB" id="A0A1X6N936"/>
<dbReference type="GO" id="GO:0098542">
    <property type="term" value="P:defense response to other organism"/>
    <property type="evidence" value="ECO:0007669"/>
    <property type="project" value="InterPro"/>
</dbReference>
<evidence type="ECO:0000313" key="5">
    <source>
        <dbReference type="EMBL" id="OSX65022.1"/>
    </source>
</evidence>
<comment type="subcellular location">
    <subcellularLocation>
        <location evidence="1">Membrane</location>
    </subcellularLocation>
</comment>
<evidence type="ECO:0000256" key="1">
    <source>
        <dbReference type="ARBA" id="ARBA00004370"/>
    </source>
</evidence>
<dbReference type="STRING" id="670580.A0A1X6N936"/>
<dbReference type="EMBL" id="KZ110593">
    <property type="protein sequence ID" value="OSX65022.1"/>
    <property type="molecule type" value="Genomic_DNA"/>
</dbReference>
<dbReference type="OrthoDB" id="20273at2759"/>
<keyword evidence="6" id="KW-1185">Reference proteome</keyword>
<proteinExistence type="predicted"/>
<dbReference type="GO" id="GO:0016020">
    <property type="term" value="C:membrane"/>
    <property type="evidence" value="ECO:0007669"/>
    <property type="project" value="UniProtKB-SubCell"/>
</dbReference>
<dbReference type="PANTHER" id="PTHR31234">
    <property type="entry name" value="LATE EMBRYOGENESIS ABUNDANT (LEA) HYDROXYPROLINE-RICH GLYCOPROTEIN FAMILY"/>
    <property type="match status" value="1"/>
</dbReference>
<evidence type="ECO:0000256" key="2">
    <source>
        <dbReference type="ARBA" id="ARBA00023136"/>
    </source>
</evidence>
<accession>A0A1X6N936</accession>
<evidence type="ECO:0000313" key="6">
    <source>
        <dbReference type="Proteomes" id="UP000194127"/>
    </source>
</evidence>
<dbReference type="Proteomes" id="UP000194127">
    <property type="component" value="Unassembled WGS sequence"/>
</dbReference>
<gene>
    <name evidence="5" type="ORF">POSPLADRAFT_1044443</name>
</gene>
<dbReference type="RefSeq" id="XP_024341816.1">
    <property type="nucleotide sequence ID" value="XM_024478539.1"/>
</dbReference>
<feature type="region of interest" description="Disordered" evidence="3">
    <location>
        <begin position="1"/>
        <end position="20"/>
    </location>
</feature>
<evidence type="ECO:0000256" key="3">
    <source>
        <dbReference type="SAM" id="MobiDB-lite"/>
    </source>
</evidence>
<name>A0A1X6N936_9APHY</name>
<reference evidence="5 6" key="1">
    <citation type="submission" date="2017-04" db="EMBL/GenBank/DDBJ databases">
        <title>Genome Sequence of the Model Brown-Rot Fungus Postia placenta SB12.</title>
        <authorList>
            <consortium name="DOE Joint Genome Institute"/>
            <person name="Gaskell J."/>
            <person name="Kersten P."/>
            <person name="Larrondo L.F."/>
            <person name="Canessa P."/>
            <person name="Martinez D."/>
            <person name="Hibbett D."/>
            <person name="Schmoll M."/>
            <person name="Kubicek C.P."/>
            <person name="Martinez A.T."/>
            <person name="Yadav J."/>
            <person name="Master E."/>
            <person name="Magnuson J.K."/>
            <person name="James T."/>
            <person name="Yaver D."/>
            <person name="Berka R."/>
            <person name="Labutti K."/>
            <person name="Lipzen A."/>
            <person name="Aerts A."/>
            <person name="Barry K."/>
            <person name="Henrissat B."/>
            <person name="Blanchette R."/>
            <person name="Grigoriev I."/>
            <person name="Cullen D."/>
        </authorList>
    </citation>
    <scope>NUCLEOTIDE SEQUENCE [LARGE SCALE GENOMIC DNA]</scope>
    <source>
        <strain evidence="5 6">MAD-698-R-SB12</strain>
    </source>
</reference>
<protein>
    <recommendedName>
        <fullName evidence="7">Late embryogenesis abundant protein LEA-2 subgroup domain-containing protein</fullName>
    </recommendedName>
</protein>
<feature type="transmembrane region" description="Helical" evidence="4">
    <location>
        <begin position="110"/>
        <end position="133"/>
    </location>
</feature>
<dbReference type="InterPro" id="IPR044839">
    <property type="entry name" value="NDR1-like"/>
</dbReference>
<keyword evidence="2 4" id="KW-0472">Membrane</keyword>
<keyword evidence="4" id="KW-0812">Transmembrane</keyword>
<dbReference type="GeneID" id="36323489"/>
<evidence type="ECO:0000256" key="4">
    <source>
        <dbReference type="SAM" id="Phobius"/>
    </source>
</evidence>
<sequence length="317" mass="34886">MAYSDPYGTQQYPPAQREYDEPFNPYANEQPHRTYDQGGYNYDSGGINAPRYTDDASGYMKERAVVEEVDDAIPNRPVGPKTSRNLRRWRYEHNGDLWTRGGGVRTCGRLLCCTIMIFLFLLVSILLSLALWIRPPTFVVNQFGLSDSATAVTLANDSLTVMFDVNTTVINPNYFSVDLTDLKINLFYPLNNNKTAVGGGEKKDVDFRSHQETNVTFPAQLLYNVTDDPNFSILVDLAKKCGVVPGVASSDVTLDYTAIVSVKVFLIPVKPTISGSTSFACPLSKENIGGLLQSAGINESDLNQLGNILRDLGSSLG</sequence>
<evidence type="ECO:0008006" key="7">
    <source>
        <dbReference type="Google" id="ProtNLM"/>
    </source>
</evidence>
<dbReference type="PANTHER" id="PTHR31234:SF2">
    <property type="entry name" value="OS05G0199100 PROTEIN"/>
    <property type="match status" value="1"/>
</dbReference>
<dbReference type="Gene3D" id="2.60.40.1820">
    <property type="match status" value="1"/>
</dbReference>